<name>A0A386UGQ9_9RHOB</name>
<accession>A0A386UGQ9</accession>
<dbReference type="AlphaFoldDB" id="A0A386UGQ9"/>
<gene>
    <name evidence="1" type="ORF">PY32053_00135</name>
</gene>
<proteinExistence type="predicted"/>
<dbReference type="RefSeq" id="WP_120440093.1">
    <property type="nucleotide sequence ID" value="NZ_CP031078.1"/>
</dbReference>
<dbReference type="Proteomes" id="UP000272010">
    <property type="component" value="Chromosome"/>
</dbReference>
<organism evidence="1 2">
    <name type="scientific">Paracoccus yeei</name>
    <dbReference type="NCBI Taxonomy" id="147645"/>
    <lineage>
        <taxon>Bacteria</taxon>
        <taxon>Pseudomonadati</taxon>
        <taxon>Pseudomonadota</taxon>
        <taxon>Alphaproteobacteria</taxon>
        <taxon>Rhodobacterales</taxon>
        <taxon>Paracoccaceae</taxon>
        <taxon>Paracoccus</taxon>
    </lineage>
</organism>
<sequence>MGNILQDRYAGDVGDFVKLGLLRALSPGRRLGVAWYRFPDEGHNTDGRHVGYLKRAELRALDPVLFDHLQRVTLAQRSIASLLPVLEGAASFDDGLDMGAVAIPHRRDWRQQWFARVLDRLKDCDIVFADPDNGIVDDDDQRKGRSVFGKQMPLSEVRQLSRGRCAVIYHHNTRRPGGHSAEVDHWLSQIGLSAMAVRANAYSCRTFFILNPDAEIVGRVRQFCEDWRILRVSLHEGQT</sequence>
<dbReference type="EMBL" id="CP031078">
    <property type="protein sequence ID" value="AYE99833.1"/>
    <property type="molecule type" value="Genomic_DNA"/>
</dbReference>
<protein>
    <submittedName>
        <fullName evidence="1">Uncharacterized protein</fullName>
    </submittedName>
</protein>
<reference evidence="2" key="1">
    <citation type="submission" date="2018-07" db="EMBL/GenBank/DDBJ databases">
        <title>Genome Structure of the Opportunistic Pathogen Paracoccus yeei (Alphaproteobacteria) and Identification of Putative Virulence Factors.</title>
        <authorList>
            <person name="Lasek R."/>
            <person name="Szuplewska M."/>
            <person name="Mitura M."/>
            <person name="Decewicz P."/>
            <person name="Chmielowska C."/>
            <person name="Pawlot A."/>
            <person name="Sentkowska D."/>
            <person name="Czarnecki J."/>
            <person name="Bartosik D."/>
        </authorList>
    </citation>
    <scope>NUCLEOTIDE SEQUENCE [LARGE SCALE GENOMIC DNA]</scope>
    <source>
        <strain evidence="2">CCUG 32053</strain>
    </source>
</reference>
<evidence type="ECO:0000313" key="1">
    <source>
        <dbReference type="EMBL" id="AYE99833.1"/>
    </source>
</evidence>
<evidence type="ECO:0000313" key="2">
    <source>
        <dbReference type="Proteomes" id="UP000272010"/>
    </source>
</evidence>